<keyword evidence="3" id="KW-1185">Reference proteome</keyword>
<sequence>MNGKSLPRTCNSFLSLPDTAWDMILECLRDDSTALANLAQTNSRCNLLAKSAQFCTIHLTYSDNTIELLTFIAESTLHQQEQRRQGHHPDPTLGAFVREIVVRTNPDHIASRHKFGTCHYPAHSDGLDPVELSDRIQCGDDFYFEDYIGCISYVVEMGAVPNLFTFDWRDRVTIPQTLVQSLLKSPMKDLKLGGFVNLIVPKSHDEERTHCAPELRHLILHGITEPEDSIEKSPHYDHLLAIAAPTLETLCFSRKPRTSSGDIFYNRSLQPEFPNLRTLMIGTPLSEMSTTSLFCAPKLHTLIIDGLNTIAYNQAGHLGSIGHIPTLKTLICRRKIQGGRTEIPEFLAKNPQITKLVLQTSHLDEVLQVLVNQFHELKSLSLTTHASGSLTVEHASLLSELKSLEQLHLSVNPEGELMTYDHDLLMQNLQHLPRLRKLAFTQDTFQRFRRPSNKRLGSDDIITSLINTHQNLVNTHQNLINIQNNLSIIQNNLNITNNINNTIAPVQLLATSFVGLNDPSRYYSSDLLYPEEFRLLNSRPYLDRTYYEDPVAFPWEKEGGAPQYDTQAEVTSYSYLKPKEKWERMHRNRMLDLAEEYGRKVKGLEFMFVGQRVIALGQEPLRAKMRKEYDGDKFHERWLNFEGGGEGEEEGGGGAQGGRDEPLDDRDQDQDEVGEGKATSEGGEDSKTRVTWNGSGDAEEVSTRTVDDEEDVMVVSAMPLTKKREELLTYIYNTWGHHVETWGWDY</sequence>
<proteinExistence type="predicted"/>
<accession>A0AAD5WQB5</accession>
<dbReference type="Proteomes" id="UP001201980">
    <property type="component" value="Unassembled WGS sequence"/>
</dbReference>
<feature type="compositionally biased region" description="Acidic residues" evidence="1">
    <location>
        <begin position="662"/>
        <end position="673"/>
    </location>
</feature>
<reference evidence="2" key="1">
    <citation type="submission" date="2022-07" db="EMBL/GenBank/DDBJ databases">
        <title>Draft genome sequence of Zalerion maritima ATCC 34329, a (micro)plastics degrading marine fungus.</title>
        <authorList>
            <person name="Paco A."/>
            <person name="Goncalves M.F.M."/>
            <person name="Rocha-Santos T.A.P."/>
            <person name="Alves A."/>
        </authorList>
    </citation>
    <scope>NUCLEOTIDE SEQUENCE</scope>
    <source>
        <strain evidence="2">ATCC 34329</strain>
    </source>
</reference>
<dbReference type="InterPro" id="IPR032675">
    <property type="entry name" value="LRR_dom_sf"/>
</dbReference>
<organism evidence="2 3">
    <name type="scientific">Zalerion maritima</name>
    <dbReference type="NCBI Taxonomy" id="339359"/>
    <lineage>
        <taxon>Eukaryota</taxon>
        <taxon>Fungi</taxon>
        <taxon>Dikarya</taxon>
        <taxon>Ascomycota</taxon>
        <taxon>Pezizomycotina</taxon>
        <taxon>Sordariomycetes</taxon>
        <taxon>Lulworthiomycetidae</taxon>
        <taxon>Lulworthiales</taxon>
        <taxon>Lulworthiaceae</taxon>
        <taxon>Zalerion</taxon>
    </lineage>
</organism>
<evidence type="ECO:0000313" key="3">
    <source>
        <dbReference type="Proteomes" id="UP001201980"/>
    </source>
</evidence>
<gene>
    <name evidence="2" type="ORF">MKZ38_005391</name>
</gene>
<evidence type="ECO:0000313" key="2">
    <source>
        <dbReference type="EMBL" id="KAJ2896633.1"/>
    </source>
</evidence>
<comment type="caution">
    <text evidence="2">The sequence shown here is derived from an EMBL/GenBank/DDBJ whole genome shotgun (WGS) entry which is preliminary data.</text>
</comment>
<dbReference type="AlphaFoldDB" id="A0AAD5WQB5"/>
<dbReference type="EMBL" id="JAKWBI020000321">
    <property type="protein sequence ID" value="KAJ2896633.1"/>
    <property type="molecule type" value="Genomic_DNA"/>
</dbReference>
<feature type="region of interest" description="Disordered" evidence="1">
    <location>
        <begin position="641"/>
        <end position="710"/>
    </location>
</feature>
<name>A0AAD5WQB5_9PEZI</name>
<protein>
    <submittedName>
        <fullName evidence="2">Uncharacterized protein</fullName>
    </submittedName>
</protein>
<evidence type="ECO:0000256" key="1">
    <source>
        <dbReference type="SAM" id="MobiDB-lite"/>
    </source>
</evidence>
<dbReference type="Gene3D" id="3.80.10.10">
    <property type="entry name" value="Ribonuclease Inhibitor"/>
    <property type="match status" value="1"/>
</dbReference>
<dbReference type="SUPFAM" id="SSF52047">
    <property type="entry name" value="RNI-like"/>
    <property type="match status" value="1"/>
</dbReference>